<dbReference type="SUPFAM" id="SSF49464">
    <property type="entry name" value="Carboxypeptidase regulatory domain-like"/>
    <property type="match status" value="1"/>
</dbReference>
<dbReference type="Proteomes" id="UP000765802">
    <property type="component" value="Unassembled WGS sequence"/>
</dbReference>
<organism evidence="1 2">
    <name type="scientific">Flavihumibacter stibioxidans</name>
    <dbReference type="NCBI Taxonomy" id="1834163"/>
    <lineage>
        <taxon>Bacteria</taxon>
        <taxon>Pseudomonadati</taxon>
        <taxon>Bacteroidota</taxon>
        <taxon>Chitinophagia</taxon>
        <taxon>Chitinophagales</taxon>
        <taxon>Chitinophagaceae</taxon>
        <taxon>Flavihumibacter</taxon>
    </lineage>
</organism>
<dbReference type="InterPro" id="IPR037066">
    <property type="entry name" value="Plug_dom_sf"/>
</dbReference>
<protein>
    <submittedName>
        <fullName evidence="1">TonB-dependent receptor</fullName>
    </submittedName>
</protein>
<name>A0ABR7M7B3_9BACT</name>
<reference evidence="1 2" key="1">
    <citation type="submission" date="2016-07" db="EMBL/GenBank/DDBJ databases">
        <title>Genome analysis of Flavihumibacter stibioxidans YS-17.</title>
        <authorList>
            <person name="Shi K."/>
            <person name="Han Y."/>
            <person name="Wang G."/>
        </authorList>
    </citation>
    <scope>NUCLEOTIDE SEQUENCE [LARGE SCALE GENOMIC DNA]</scope>
    <source>
        <strain evidence="1 2">YS-17</strain>
    </source>
</reference>
<comment type="caution">
    <text evidence="1">The sequence shown here is derived from an EMBL/GenBank/DDBJ whole genome shotgun (WGS) entry which is preliminary data.</text>
</comment>
<gene>
    <name evidence="1" type="ORF">BC349_07665</name>
</gene>
<keyword evidence="2" id="KW-1185">Reference proteome</keyword>
<accession>A0ABR7M7B3</accession>
<dbReference type="Gene3D" id="2.170.130.10">
    <property type="entry name" value="TonB-dependent receptor, plug domain"/>
    <property type="match status" value="1"/>
</dbReference>
<evidence type="ECO:0000313" key="2">
    <source>
        <dbReference type="Proteomes" id="UP000765802"/>
    </source>
</evidence>
<dbReference type="SUPFAM" id="SSF56935">
    <property type="entry name" value="Porins"/>
    <property type="match status" value="1"/>
</dbReference>
<dbReference type="InterPro" id="IPR008969">
    <property type="entry name" value="CarboxyPept-like_regulatory"/>
</dbReference>
<sequence>MSQVSVSGKLLDNRGKPVPGASISIKDSYDGATSDSAGLFRFSTGETGQKLLVITCIGYHPLEKLIELNGQPVALNLVLREEPNELKAVVVTAGSFEASDSKRTTVLNSIDIVTTASANADVTAAIRTLPGTQQVGEKEGLFVRGGSGEEARVFIDGTLVNNFFFTSVPDIASRGRFSPFLFKGTVFSSGGYSALYGQALSGALILETIDLPERSSASLGLSTVGISGGYQQLNKQKNASWGANYGYTNLLPYFELVKQRPDYFKVPAFHYGDLNFRIKTSKTGILKFYGTFQQSQLGLRTADIDSASLKNAFRLSNYNVYGNLSWKEKLGKQWKLYLGASYSNNLDDIGNRLQDQSNQAVDINRIPFRNKNFDGRIRSGLAQVKTVIDRRLGGLSVIRFGGEYLYFRDVVKFSDTASVHTIVNDHFKALFAEADIYISNNIAAKLGTRREHSSLLSGANMAPRVSLAYKLGKKGQLSLAYGIFYQKPERNQLMMNPDLDYTRAVHYIANYQKISAGYTFRAEAFYKKYADLVKTFPGINNNGNGYAKGAEVFWRDRKSIKGVDYWVSYSFLDTRRDYLNYPYSLQPNFAANHTASLVVKKFISKWKTQVNGSYSFATGRPYYNIRYNGNDGKYFIADQGKTLAYNNLSFSLNYLPSVGKTNARAFTVWVFSVTNVLNQKQVYNYNYSYNGLNRQPVRPPANQFFFLGCFISFGVDRTDDVINSNL</sequence>
<evidence type="ECO:0000313" key="1">
    <source>
        <dbReference type="EMBL" id="MBC6490905.1"/>
    </source>
</evidence>
<dbReference type="Pfam" id="PF13715">
    <property type="entry name" value="CarbopepD_reg_2"/>
    <property type="match status" value="1"/>
</dbReference>
<keyword evidence="1" id="KW-0675">Receptor</keyword>
<dbReference type="EMBL" id="MBUA01000012">
    <property type="protein sequence ID" value="MBC6490905.1"/>
    <property type="molecule type" value="Genomic_DNA"/>
</dbReference>
<proteinExistence type="predicted"/>
<dbReference type="Gene3D" id="2.60.40.1120">
    <property type="entry name" value="Carboxypeptidase-like, regulatory domain"/>
    <property type="match status" value="1"/>
</dbReference>